<feature type="region of interest" description="Disordered" evidence="1">
    <location>
        <begin position="108"/>
        <end position="149"/>
    </location>
</feature>
<gene>
    <name evidence="2" type="ORF">RFI_19844</name>
</gene>
<evidence type="ECO:0000256" key="1">
    <source>
        <dbReference type="SAM" id="MobiDB-lite"/>
    </source>
</evidence>
<feature type="non-terminal residue" evidence="2">
    <location>
        <position position="1"/>
    </location>
</feature>
<evidence type="ECO:0008006" key="4">
    <source>
        <dbReference type="Google" id="ProtNLM"/>
    </source>
</evidence>
<dbReference type="AlphaFoldDB" id="X6MU31"/>
<protein>
    <recommendedName>
        <fullName evidence="4">PDZ domain-containing protein</fullName>
    </recommendedName>
</protein>
<organism evidence="2 3">
    <name type="scientific">Reticulomyxa filosa</name>
    <dbReference type="NCBI Taxonomy" id="46433"/>
    <lineage>
        <taxon>Eukaryota</taxon>
        <taxon>Sar</taxon>
        <taxon>Rhizaria</taxon>
        <taxon>Retaria</taxon>
        <taxon>Foraminifera</taxon>
        <taxon>Monothalamids</taxon>
        <taxon>Reticulomyxidae</taxon>
        <taxon>Reticulomyxa</taxon>
    </lineage>
</organism>
<dbReference type="Proteomes" id="UP000023152">
    <property type="component" value="Unassembled WGS sequence"/>
</dbReference>
<sequence>ITFADELLGIEIVPYDKQGSVGAVVINNKHSELAKQVALHSYIIGVNGTVVSDWKHDNIIQLLKYNKEKNNRPLTITFHKPVVSNRLSSAHHSRKPKIVQTRKTIDFNYKHNNNNDSNDNNNNDNNNNDNNNNNNNNDNAMADRHENDHNNVPLLAPDKLFNGLIDEDTPNDWDKCKTQSNLRAMVKDKINTIHRHYAQLYHHCLDMKSFQGLLQDCITEKIQQLSIVCKENLVIMAKLYFCESLVNTLNIDLFHSNYRLQTQTKQLF</sequence>
<proteinExistence type="predicted"/>
<dbReference type="EMBL" id="ASPP01016535">
    <property type="protein sequence ID" value="ETO17478.1"/>
    <property type="molecule type" value="Genomic_DNA"/>
</dbReference>
<reference evidence="2 3" key="1">
    <citation type="journal article" date="2013" name="Curr. Biol.">
        <title>The Genome of the Foraminiferan Reticulomyxa filosa.</title>
        <authorList>
            <person name="Glockner G."/>
            <person name="Hulsmann N."/>
            <person name="Schleicher M."/>
            <person name="Noegel A.A."/>
            <person name="Eichinger L."/>
            <person name="Gallinger C."/>
            <person name="Pawlowski J."/>
            <person name="Sierra R."/>
            <person name="Euteneuer U."/>
            <person name="Pillet L."/>
            <person name="Moustafa A."/>
            <person name="Platzer M."/>
            <person name="Groth M."/>
            <person name="Szafranski K."/>
            <person name="Schliwa M."/>
        </authorList>
    </citation>
    <scope>NUCLEOTIDE SEQUENCE [LARGE SCALE GENOMIC DNA]</scope>
</reference>
<comment type="caution">
    <text evidence="2">The sequence shown here is derived from an EMBL/GenBank/DDBJ whole genome shotgun (WGS) entry which is preliminary data.</text>
</comment>
<keyword evidence="3" id="KW-1185">Reference proteome</keyword>
<evidence type="ECO:0000313" key="3">
    <source>
        <dbReference type="Proteomes" id="UP000023152"/>
    </source>
</evidence>
<accession>X6MU31</accession>
<name>X6MU31_RETFI</name>
<feature type="non-terminal residue" evidence="2">
    <location>
        <position position="268"/>
    </location>
</feature>
<evidence type="ECO:0000313" key="2">
    <source>
        <dbReference type="EMBL" id="ETO17478.1"/>
    </source>
</evidence>
<feature type="compositionally biased region" description="Low complexity" evidence="1">
    <location>
        <begin position="112"/>
        <end position="139"/>
    </location>
</feature>